<sequence length="277" mass="30496">MSATGLFRIAWRQIWQKPGILVMAFWYLFITSLFQLFVLSRLGASLPSSLTHLSLQNVVSPHFPHIAASVLAKVALVYLTLVLIILPFVMGGLYGGAAEAARGKESLTGLFGFFKFGGHNFWRTFTLVVMAFIGFIVLFMVLMAVSLLLSLAGRAIPAIAPIFSVVALIILIGLMMLWFATLLYWVGAVFYGQVNPGEGLKEALGWIQKHWTFGLRFVLLEAALLIVFVLAMSLLAQIPLLGGLLALIASGIMLAWIAYQAMFLYRESIRSDIKPPL</sequence>
<feature type="transmembrane region" description="Helical" evidence="1">
    <location>
        <begin position="244"/>
        <end position="265"/>
    </location>
</feature>
<feature type="transmembrane region" description="Helical" evidence="1">
    <location>
        <begin position="63"/>
        <end position="86"/>
    </location>
</feature>
<keyword evidence="1" id="KW-0812">Transmembrane</keyword>
<feature type="transmembrane region" description="Helical" evidence="1">
    <location>
        <begin position="213"/>
        <end position="238"/>
    </location>
</feature>
<evidence type="ECO:0000313" key="2">
    <source>
        <dbReference type="EMBL" id="PSR35046.1"/>
    </source>
</evidence>
<protein>
    <recommendedName>
        <fullName evidence="4">DUF4013 domain-containing protein</fullName>
    </recommendedName>
</protein>
<reference evidence="2 3" key="1">
    <citation type="journal article" date="2014" name="BMC Genomics">
        <title>Comparison of environmental and isolate Sulfobacillus genomes reveals diverse carbon, sulfur, nitrogen, and hydrogen metabolisms.</title>
        <authorList>
            <person name="Justice N.B."/>
            <person name="Norman A."/>
            <person name="Brown C.T."/>
            <person name="Singh A."/>
            <person name="Thomas B.C."/>
            <person name="Banfield J.F."/>
        </authorList>
    </citation>
    <scope>NUCLEOTIDE SEQUENCE [LARGE SCALE GENOMIC DNA]</scope>
    <source>
        <strain evidence="2">AMDSBA4</strain>
    </source>
</reference>
<keyword evidence="1" id="KW-1133">Transmembrane helix</keyword>
<name>A0A2T2XKM3_9FIRM</name>
<evidence type="ECO:0000313" key="3">
    <source>
        <dbReference type="Proteomes" id="UP000242972"/>
    </source>
</evidence>
<organism evidence="2 3">
    <name type="scientific">Sulfobacillus benefaciens</name>
    <dbReference type="NCBI Taxonomy" id="453960"/>
    <lineage>
        <taxon>Bacteria</taxon>
        <taxon>Bacillati</taxon>
        <taxon>Bacillota</taxon>
        <taxon>Clostridia</taxon>
        <taxon>Eubacteriales</taxon>
        <taxon>Clostridiales Family XVII. Incertae Sedis</taxon>
        <taxon>Sulfobacillus</taxon>
    </lineage>
</organism>
<gene>
    <name evidence="2" type="ORF">C7B46_02500</name>
</gene>
<evidence type="ECO:0008006" key="4">
    <source>
        <dbReference type="Google" id="ProtNLM"/>
    </source>
</evidence>
<dbReference type="EMBL" id="PXYW01000004">
    <property type="protein sequence ID" value="PSR35046.1"/>
    <property type="molecule type" value="Genomic_DNA"/>
</dbReference>
<evidence type="ECO:0000256" key="1">
    <source>
        <dbReference type="SAM" id="Phobius"/>
    </source>
</evidence>
<accession>A0A2T2XKM3</accession>
<feature type="transmembrane region" description="Helical" evidence="1">
    <location>
        <begin position="125"/>
        <end position="153"/>
    </location>
</feature>
<feature type="transmembrane region" description="Helical" evidence="1">
    <location>
        <begin position="159"/>
        <end position="192"/>
    </location>
</feature>
<proteinExistence type="predicted"/>
<keyword evidence="1" id="KW-0472">Membrane</keyword>
<dbReference type="AlphaFoldDB" id="A0A2T2XKM3"/>
<dbReference type="Proteomes" id="UP000242972">
    <property type="component" value="Unassembled WGS sequence"/>
</dbReference>
<comment type="caution">
    <text evidence="2">The sequence shown here is derived from an EMBL/GenBank/DDBJ whole genome shotgun (WGS) entry which is preliminary data.</text>
</comment>
<feature type="transmembrane region" description="Helical" evidence="1">
    <location>
        <begin position="20"/>
        <end position="43"/>
    </location>
</feature>